<proteinExistence type="predicted"/>
<gene>
    <name evidence="1" type="ORF">Tci_022110</name>
</gene>
<reference evidence="1" key="1">
    <citation type="journal article" date="2019" name="Sci. Rep.">
        <title>Draft genome of Tanacetum cinerariifolium, the natural source of mosquito coil.</title>
        <authorList>
            <person name="Yamashiro T."/>
            <person name="Shiraishi A."/>
            <person name="Satake H."/>
            <person name="Nakayama K."/>
        </authorList>
    </citation>
    <scope>NUCLEOTIDE SEQUENCE</scope>
</reference>
<sequence>MDFSKLVNAISLPQDVLSTSDRRLIELENQVQRLMEVHLAPTQPTQVNKITSLCEICSGPHDTQYCMENPQQAFVEYASSRTNEAGAHALIYNAMLDKYMECLELGKNSSAFVQGEVSAKMEEPELFTLPCRLGDSNPFDTLADLGSCVNIIPLYLHKKLNIRLLEETDYILGLADGTKSYIVGIFKDIEVRIGKHKLLNDFYVIDIKKDPETVGFLQLINL</sequence>
<evidence type="ECO:0000313" key="1">
    <source>
        <dbReference type="EMBL" id="GEU50132.1"/>
    </source>
</evidence>
<protein>
    <submittedName>
        <fullName evidence="1">MAK10-like protein</fullName>
    </submittedName>
</protein>
<dbReference type="EMBL" id="BKCJ010002669">
    <property type="protein sequence ID" value="GEU50132.1"/>
    <property type="molecule type" value="Genomic_DNA"/>
</dbReference>
<name>A0A6L2KNG1_TANCI</name>
<organism evidence="1">
    <name type="scientific">Tanacetum cinerariifolium</name>
    <name type="common">Dalmatian daisy</name>
    <name type="synonym">Chrysanthemum cinerariifolium</name>
    <dbReference type="NCBI Taxonomy" id="118510"/>
    <lineage>
        <taxon>Eukaryota</taxon>
        <taxon>Viridiplantae</taxon>
        <taxon>Streptophyta</taxon>
        <taxon>Embryophyta</taxon>
        <taxon>Tracheophyta</taxon>
        <taxon>Spermatophyta</taxon>
        <taxon>Magnoliopsida</taxon>
        <taxon>eudicotyledons</taxon>
        <taxon>Gunneridae</taxon>
        <taxon>Pentapetalae</taxon>
        <taxon>asterids</taxon>
        <taxon>campanulids</taxon>
        <taxon>Asterales</taxon>
        <taxon>Asteraceae</taxon>
        <taxon>Asteroideae</taxon>
        <taxon>Anthemideae</taxon>
        <taxon>Anthemidinae</taxon>
        <taxon>Tanacetum</taxon>
    </lineage>
</organism>
<dbReference type="CDD" id="cd00303">
    <property type="entry name" value="retropepsin_like"/>
    <property type="match status" value="1"/>
</dbReference>
<dbReference type="Gene3D" id="2.40.70.10">
    <property type="entry name" value="Acid Proteases"/>
    <property type="match status" value="1"/>
</dbReference>
<comment type="caution">
    <text evidence="1">The sequence shown here is derived from an EMBL/GenBank/DDBJ whole genome shotgun (WGS) entry which is preliminary data.</text>
</comment>
<dbReference type="PANTHER" id="PTHR33067">
    <property type="entry name" value="RNA-DIRECTED DNA POLYMERASE-RELATED"/>
    <property type="match status" value="1"/>
</dbReference>
<dbReference type="InterPro" id="IPR021109">
    <property type="entry name" value="Peptidase_aspartic_dom_sf"/>
</dbReference>
<accession>A0A6L2KNG1</accession>
<dbReference type="AlphaFoldDB" id="A0A6L2KNG1"/>
<dbReference type="PANTHER" id="PTHR33067:SF9">
    <property type="entry name" value="RNA-DIRECTED DNA POLYMERASE"/>
    <property type="match status" value="1"/>
</dbReference>